<keyword evidence="5" id="KW-0145">Chemotaxis</keyword>
<evidence type="ECO:0000256" key="7">
    <source>
        <dbReference type="ARBA" id="ARBA00023136"/>
    </source>
</evidence>
<evidence type="ECO:0000256" key="2">
    <source>
        <dbReference type="ARBA" id="ARBA00009226"/>
    </source>
</evidence>
<accession>A0AAJ4A3J0</accession>
<dbReference type="InterPro" id="IPR051469">
    <property type="entry name" value="FliN/MopA/SpaO"/>
</dbReference>
<dbReference type="Proteomes" id="UP000326061">
    <property type="component" value="Chromosome"/>
</dbReference>
<evidence type="ECO:0000313" key="10">
    <source>
        <dbReference type="Proteomes" id="UP000326061"/>
    </source>
</evidence>
<dbReference type="SUPFAM" id="SSF101801">
    <property type="entry name" value="Surface presentation of antigens (SPOA)"/>
    <property type="match status" value="1"/>
</dbReference>
<keyword evidence="6" id="KW-0283">Flagellar rotation</keyword>
<dbReference type="InterPro" id="IPR001543">
    <property type="entry name" value="FliN-like_C"/>
</dbReference>
<dbReference type="GO" id="GO:0003774">
    <property type="term" value="F:cytoskeletal motor activity"/>
    <property type="evidence" value="ECO:0007669"/>
    <property type="project" value="InterPro"/>
</dbReference>
<comment type="subcellular location">
    <subcellularLocation>
        <location evidence="1">Cell membrane</location>
        <topology evidence="1">Peripheral membrane protein</topology>
        <orientation evidence="1">Cytoplasmic side</orientation>
    </subcellularLocation>
</comment>
<dbReference type="KEGG" id="suln:FJR47_04640"/>
<feature type="domain" description="Flagellar motor switch protein FliN-like C-terminal" evidence="8">
    <location>
        <begin position="25"/>
        <end position="94"/>
    </location>
</feature>
<comment type="similarity">
    <text evidence="2">Belongs to the FliN/MopA/SpaO family.</text>
</comment>
<reference evidence="10" key="1">
    <citation type="submission" date="2019-06" db="EMBL/GenBank/DDBJ databases">
        <title>Sulfurimonas gotlandica sp. nov., a chemoautotrophic and psychrotolerant epsilonproteobacterium isolated from a pelagic redoxcline, and an emended description of the genus Sulfurimonas.</title>
        <authorList>
            <person name="Wang S."/>
            <person name="Jiang L."/>
            <person name="Shao Z."/>
        </authorList>
    </citation>
    <scope>NUCLEOTIDE SEQUENCE [LARGE SCALE GENOMIC DNA]</scope>
    <source>
        <strain evidence="10">1-1N</strain>
    </source>
</reference>
<protein>
    <recommendedName>
        <fullName evidence="3">Flagellar motor switch protein FliN</fullName>
    </recommendedName>
</protein>
<sequence length="108" mass="12269">MKEKRYNYENFNPKTELSWIDYSGLLDVEVDFVSELGRIELSIEEILKLTKGSIIDLKKPAGGDIESYINGHLLGKGEVIVSDKNLAVRINEILDPNTVLDNFAEEKR</sequence>
<dbReference type="GO" id="GO:0009425">
    <property type="term" value="C:bacterial-type flagellum basal body"/>
    <property type="evidence" value="ECO:0007669"/>
    <property type="project" value="InterPro"/>
</dbReference>
<keyword evidence="7" id="KW-0472">Membrane</keyword>
<dbReference type="Pfam" id="PF01052">
    <property type="entry name" value="FliMN_C"/>
    <property type="match status" value="1"/>
</dbReference>
<evidence type="ECO:0000256" key="1">
    <source>
        <dbReference type="ARBA" id="ARBA00004413"/>
    </source>
</evidence>
<keyword evidence="9" id="KW-0969">Cilium</keyword>
<evidence type="ECO:0000256" key="5">
    <source>
        <dbReference type="ARBA" id="ARBA00022500"/>
    </source>
</evidence>
<evidence type="ECO:0000256" key="6">
    <source>
        <dbReference type="ARBA" id="ARBA00022779"/>
    </source>
</evidence>
<keyword evidence="10" id="KW-1185">Reference proteome</keyword>
<evidence type="ECO:0000259" key="8">
    <source>
        <dbReference type="Pfam" id="PF01052"/>
    </source>
</evidence>
<dbReference type="GO" id="GO:0005886">
    <property type="term" value="C:plasma membrane"/>
    <property type="evidence" value="ECO:0007669"/>
    <property type="project" value="UniProtKB-SubCell"/>
</dbReference>
<dbReference type="GO" id="GO:0071973">
    <property type="term" value="P:bacterial-type flagellum-dependent cell motility"/>
    <property type="evidence" value="ECO:0007669"/>
    <property type="project" value="InterPro"/>
</dbReference>
<gene>
    <name evidence="9" type="primary">fliN</name>
    <name evidence="9" type="ORF">FJR47_04640</name>
</gene>
<dbReference type="PANTHER" id="PTHR43484">
    <property type="match status" value="1"/>
</dbReference>
<evidence type="ECO:0000313" key="9">
    <source>
        <dbReference type="EMBL" id="QFR43226.1"/>
    </source>
</evidence>
<dbReference type="PANTHER" id="PTHR43484:SF1">
    <property type="entry name" value="FLAGELLAR MOTOR SWITCH PROTEIN FLIN"/>
    <property type="match status" value="1"/>
</dbReference>
<name>A0AAJ4A3J0_9BACT</name>
<dbReference type="PRINTS" id="PR00956">
    <property type="entry name" value="FLGMOTORFLIN"/>
</dbReference>
<keyword evidence="9" id="KW-0282">Flagellum</keyword>
<dbReference type="NCBIfam" id="NF006273">
    <property type="entry name" value="PRK08433.1"/>
    <property type="match status" value="1"/>
</dbReference>
<dbReference type="AlphaFoldDB" id="A0AAJ4A3J0"/>
<keyword evidence="9" id="KW-0966">Cell projection</keyword>
<organism evidence="9 10">
    <name type="scientific">Sulfurimonas xiamenensis</name>
    <dbReference type="NCBI Taxonomy" id="2590021"/>
    <lineage>
        <taxon>Bacteria</taxon>
        <taxon>Pseudomonadati</taxon>
        <taxon>Campylobacterota</taxon>
        <taxon>Epsilonproteobacteria</taxon>
        <taxon>Campylobacterales</taxon>
        <taxon>Sulfurimonadaceae</taxon>
        <taxon>Sulfurimonas</taxon>
    </lineage>
</organism>
<dbReference type="InterPro" id="IPR001172">
    <property type="entry name" value="FliN_T3SS_HrcQb"/>
</dbReference>
<dbReference type="EMBL" id="CP041166">
    <property type="protein sequence ID" value="QFR43226.1"/>
    <property type="molecule type" value="Genomic_DNA"/>
</dbReference>
<evidence type="ECO:0000256" key="4">
    <source>
        <dbReference type="ARBA" id="ARBA00022475"/>
    </source>
</evidence>
<dbReference type="InterPro" id="IPR036429">
    <property type="entry name" value="SpoA-like_sf"/>
</dbReference>
<evidence type="ECO:0000256" key="3">
    <source>
        <dbReference type="ARBA" id="ARBA00021897"/>
    </source>
</evidence>
<keyword evidence="4" id="KW-1003">Cell membrane</keyword>
<dbReference type="Gene3D" id="2.30.330.10">
    <property type="entry name" value="SpoA-like"/>
    <property type="match status" value="1"/>
</dbReference>
<dbReference type="GO" id="GO:0006935">
    <property type="term" value="P:chemotaxis"/>
    <property type="evidence" value="ECO:0007669"/>
    <property type="project" value="UniProtKB-KW"/>
</dbReference>
<proteinExistence type="inferred from homology"/>